<evidence type="ECO:0000259" key="2">
    <source>
        <dbReference type="PROSITE" id="PS50110"/>
    </source>
</evidence>
<dbReference type="RefSeq" id="WP_298353723.1">
    <property type="nucleotide sequence ID" value="NZ_JBHSHB010000023.1"/>
</dbReference>
<protein>
    <submittedName>
        <fullName evidence="4">LytR/AlgR family response regulator transcription factor</fullName>
    </submittedName>
</protein>
<dbReference type="InterPro" id="IPR001789">
    <property type="entry name" value="Sig_transdc_resp-reg_receiver"/>
</dbReference>
<evidence type="ECO:0000313" key="5">
    <source>
        <dbReference type="Proteomes" id="UP001595878"/>
    </source>
</evidence>
<dbReference type="InterPro" id="IPR046947">
    <property type="entry name" value="LytR-like"/>
</dbReference>
<feature type="domain" description="HTH LytTR-type" evidence="3">
    <location>
        <begin position="146"/>
        <end position="248"/>
    </location>
</feature>
<dbReference type="Proteomes" id="UP001595878">
    <property type="component" value="Unassembled WGS sequence"/>
</dbReference>
<dbReference type="PROSITE" id="PS50110">
    <property type="entry name" value="RESPONSE_REGULATORY"/>
    <property type="match status" value="1"/>
</dbReference>
<dbReference type="InterPro" id="IPR007492">
    <property type="entry name" value="LytTR_DNA-bd_dom"/>
</dbReference>
<gene>
    <name evidence="4" type="ORF">ACFO5T_11535</name>
</gene>
<evidence type="ECO:0000256" key="1">
    <source>
        <dbReference type="PROSITE-ProRule" id="PRU00169"/>
    </source>
</evidence>
<sequence>MNIRAYLVDDERKALAILRSKLERYCPQLTIVGESQSPKNAITEIQELQPDVIFLDISMPEMTGFDMLKSIPNPAFEIIFVTAYDEYAIEAIRHCAIGYIVKPADKDDLITAVHKAIQNVEHKDSLAKNKQLIANLGVQNFQKKKIVVPTQKGLEFIPIPSIIRCEGVDGYTKLYLEEGKTMLSSNSIGHFVKMLDKTTFYQVHKSHLINLDHIIAYLNEGYVQLTENNKVPVSRNKRSDFLNNFKSK</sequence>
<dbReference type="PROSITE" id="PS50930">
    <property type="entry name" value="HTH_LYTTR"/>
    <property type="match status" value="1"/>
</dbReference>
<reference evidence="5" key="1">
    <citation type="journal article" date="2019" name="Int. J. Syst. Evol. Microbiol.">
        <title>The Global Catalogue of Microorganisms (GCM) 10K type strain sequencing project: providing services to taxonomists for standard genome sequencing and annotation.</title>
        <authorList>
            <consortium name="The Broad Institute Genomics Platform"/>
            <consortium name="The Broad Institute Genome Sequencing Center for Infectious Disease"/>
            <person name="Wu L."/>
            <person name="Ma J."/>
        </authorList>
    </citation>
    <scope>NUCLEOTIDE SEQUENCE [LARGE SCALE GENOMIC DNA]</scope>
    <source>
        <strain evidence="5">CGMCC 4.7427</strain>
    </source>
</reference>
<proteinExistence type="predicted"/>
<accession>A0ABV9LA88</accession>
<dbReference type="Pfam" id="PF04397">
    <property type="entry name" value="LytTR"/>
    <property type="match status" value="1"/>
</dbReference>
<keyword evidence="1" id="KW-0597">Phosphoprotein</keyword>
<keyword evidence="5" id="KW-1185">Reference proteome</keyword>
<dbReference type="SMART" id="SM00850">
    <property type="entry name" value="LytTR"/>
    <property type="match status" value="1"/>
</dbReference>
<dbReference type="SUPFAM" id="SSF52172">
    <property type="entry name" value="CheY-like"/>
    <property type="match status" value="1"/>
</dbReference>
<evidence type="ECO:0000313" key="4">
    <source>
        <dbReference type="EMBL" id="MFC4691064.1"/>
    </source>
</evidence>
<dbReference type="SMART" id="SM00448">
    <property type="entry name" value="REC"/>
    <property type="match status" value="1"/>
</dbReference>
<dbReference type="Gene3D" id="3.40.50.2300">
    <property type="match status" value="1"/>
</dbReference>
<name>A0ABV9LA88_9FLAO</name>
<feature type="modified residue" description="4-aspartylphosphate" evidence="1">
    <location>
        <position position="56"/>
    </location>
</feature>
<dbReference type="EMBL" id="JBHSHB010000023">
    <property type="protein sequence ID" value="MFC4691064.1"/>
    <property type="molecule type" value="Genomic_DNA"/>
</dbReference>
<dbReference type="InterPro" id="IPR011006">
    <property type="entry name" value="CheY-like_superfamily"/>
</dbReference>
<dbReference type="Gene3D" id="2.40.50.1020">
    <property type="entry name" value="LytTr DNA-binding domain"/>
    <property type="match status" value="1"/>
</dbReference>
<dbReference type="PANTHER" id="PTHR37299">
    <property type="entry name" value="TRANSCRIPTIONAL REGULATOR-RELATED"/>
    <property type="match status" value="1"/>
</dbReference>
<feature type="domain" description="Response regulatory" evidence="2">
    <location>
        <begin position="4"/>
        <end position="117"/>
    </location>
</feature>
<evidence type="ECO:0000259" key="3">
    <source>
        <dbReference type="PROSITE" id="PS50930"/>
    </source>
</evidence>
<dbReference type="Pfam" id="PF00072">
    <property type="entry name" value="Response_reg"/>
    <property type="match status" value="1"/>
</dbReference>
<comment type="caution">
    <text evidence="4">The sequence shown here is derived from an EMBL/GenBank/DDBJ whole genome shotgun (WGS) entry which is preliminary data.</text>
</comment>
<organism evidence="4 5">
    <name type="scientific">Dokdonia genika</name>
    <dbReference type="NCBI Taxonomy" id="308113"/>
    <lineage>
        <taxon>Bacteria</taxon>
        <taxon>Pseudomonadati</taxon>
        <taxon>Bacteroidota</taxon>
        <taxon>Flavobacteriia</taxon>
        <taxon>Flavobacteriales</taxon>
        <taxon>Flavobacteriaceae</taxon>
        <taxon>Dokdonia</taxon>
    </lineage>
</organism>
<dbReference type="PANTHER" id="PTHR37299:SF1">
    <property type="entry name" value="STAGE 0 SPORULATION PROTEIN A HOMOLOG"/>
    <property type="match status" value="1"/>
</dbReference>